<accession>A0ABQ4X030</accession>
<sequence>TAPEEVFIAEPNISTPNVPVSTASAKVSTVSLEVKIAAEKENKVATRARKTWDNIQAQIEADEELAQKLQAEERGKFFEVERARLLVEMIDERKRLFAQQRAKQKRNKPTTQAQQRTYMYFVPMESDRLVPKILTGSSKRTAEIELEHEGSKRQKTNEEQSAEEEMELSKEELQN</sequence>
<evidence type="ECO:0000256" key="1">
    <source>
        <dbReference type="SAM" id="MobiDB-lite"/>
    </source>
</evidence>
<feature type="region of interest" description="Disordered" evidence="1">
    <location>
        <begin position="133"/>
        <end position="175"/>
    </location>
</feature>
<evidence type="ECO:0000313" key="2">
    <source>
        <dbReference type="EMBL" id="GJS58482.1"/>
    </source>
</evidence>
<gene>
    <name evidence="2" type="ORF">Tco_0653266</name>
</gene>
<feature type="compositionally biased region" description="Basic and acidic residues" evidence="1">
    <location>
        <begin position="140"/>
        <end position="158"/>
    </location>
</feature>
<reference evidence="2" key="1">
    <citation type="journal article" date="2022" name="Int. J. Mol. Sci.">
        <title>Draft Genome of Tanacetum Coccineum: Genomic Comparison of Closely Related Tanacetum-Family Plants.</title>
        <authorList>
            <person name="Yamashiro T."/>
            <person name="Shiraishi A."/>
            <person name="Nakayama K."/>
            <person name="Satake H."/>
        </authorList>
    </citation>
    <scope>NUCLEOTIDE SEQUENCE</scope>
</reference>
<feature type="non-terminal residue" evidence="2">
    <location>
        <position position="1"/>
    </location>
</feature>
<protein>
    <submittedName>
        <fullName evidence="2">Uncharacterized protein</fullName>
    </submittedName>
</protein>
<comment type="caution">
    <text evidence="2">The sequence shown here is derived from an EMBL/GenBank/DDBJ whole genome shotgun (WGS) entry which is preliminary data.</text>
</comment>
<proteinExistence type="predicted"/>
<reference evidence="2" key="2">
    <citation type="submission" date="2022-01" db="EMBL/GenBank/DDBJ databases">
        <authorList>
            <person name="Yamashiro T."/>
            <person name="Shiraishi A."/>
            <person name="Satake H."/>
            <person name="Nakayama K."/>
        </authorList>
    </citation>
    <scope>NUCLEOTIDE SEQUENCE</scope>
</reference>
<dbReference type="Proteomes" id="UP001151760">
    <property type="component" value="Unassembled WGS sequence"/>
</dbReference>
<organism evidence="2 3">
    <name type="scientific">Tanacetum coccineum</name>
    <dbReference type="NCBI Taxonomy" id="301880"/>
    <lineage>
        <taxon>Eukaryota</taxon>
        <taxon>Viridiplantae</taxon>
        <taxon>Streptophyta</taxon>
        <taxon>Embryophyta</taxon>
        <taxon>Tracheophyta</taxon>
        <taxon>Spermatophyta</taxon>
        <taxon>Magnoliopsida</taxon>
        <taxon>eudicotyledons</taxon>
        <taxon>Gunneridae</taxon>
        <taxon>Pentapetalae</taxon>
        <taxon>asterids</taxon>
        <taxon>campanulids</taxon>
        <taxon>Asterales</taxon>
        <taxon>Asteraceae</taxon>
        <taxon>Asteroideae</taxon>
        <taxon>Anthemideae</taxon>
        <taxon>Anthemidinae</taxon>
        <taxon>Tanacetum</taxon>
    </lineage>
</organism>
<keyword evidence="3" id="KW-1185">Reference proteome</keyword>
<evidence type="ECO:0000313" key="3">
    <source>
        <dbReference type="Proteomes" id="UP001151760"/>
    </source>
</evidence>
<dbReference type="EMBL" id="BQNB010009081">
    <property type="protein sequence ID" value="GJS58482.1"/>
    <property type="molecule type" value="Genomic_DNA"/>
</dbReference>
<name>A0ABQ4X030_9ASTR</name>